<evidence type="ECO:0000256" key="3">
    <source>
        <dbReference type="ARBA" id="ARBA00022801"/>
    </source>
</evidence>
<feature type="domain" description="PLD phosphodiesterase" evidence="7">
    <location>
        <begin position="885"/>
        <end position="912"/>
    </location>
</feature>
<evidence type="ECO:0000313" key="8">
    <source>
        <dbReference type="EMBL" id="KAF2462067.1"/>
    </source>
</evidence>
<evidence type="ECO:0000256" key="2">
    <source>
        <dbReference type="ARBA" id="ARBA00022737"/>
    </source>
</evidence>
<feature type="region of interest" description="Disordered" evidence="6">
    <location>
        <begin position="48"/>
        <end position="97"/>
    </location>
</feature>
<evidence type="ECO:0000256" key="5">
    <source>
        <dbReference type="ARBA" id="ARBA00023098"/>
    </source>
</evidence>
<proteinExistence type="predicted"/>
<dbReference type="InterPro" id="IPR001736">
    <property type="entry name" value="PLipase_D/transphosphatidylase"/>
</dbReference>
<feature type="region of interest" description="Disordered" evidence="6">
    <location>
        <begin position="1048"/>
        <end position="1067"/>
    </location>
</feature>
<dbReference type="Pfam" id="PF13091">
    <property type="entry name" value="PLDc_2"/>
    <property type="match status" value="1"/>
</dbReference>
<dbReference type="SUPFAM" id="SSF56024">
    <property type="entry name" value="Phospholipase D/nuclease"/>
    <property type="match status" value="2"/>
</dbReference>
<feature type="domain" description="PLD phosphodiesterase" evidence="7">
    <location>
        <begin position="361"/>
        <end position="388"/>
    </location>
</feature>
<keyword evidence="4" id="KW-0442">Lipid degradation</keyword>
<dbReference type="Proteomes" id="UP000799766">
    <property type="component" value="Unassembled WGS sequence"/>
</dbReference>
<dbReference type="EC" id="3.1.4.4" evidence="1"/>
<keyword evidence="2" id="KW-0677">Repeat</keyword>
<keyword evidence="9" id="KW-1185">Reference proteome</keyword>
<sequence>MRYVWLRMPERTLYRRFVDPSQSSGSACAPLLSLHAILAYNSSLHPPNSPILSPPSNGTAPTSLTTTSIQQSSHQPPHSNHPSGPQPGPSGGGGGMSFLFDKVHDAVHGLGSDLSSKFGTGKDEERHSHTHAVNECSDGTHTHTEHRYWSFAPERPGGNDVKWYVDACGYMWAVSRAIEEARHEIWILDWWLSPELYLRRPPAKNEQYRIDRMLQAAAERGVKIKIIVYKEVTQALTRKLLNPVLPRYLDSLFPRSTDPVTRTLSRLGLHAIFTSLEEVEKTDPLIAPPLTVSSSHTKHALEDLHPNIAVLRHPDHLPDRQTIQEDLLGSLQNLTLNAATASKLPGNALSALYGATDDTVLYWAHHEKLCLIDGRVGFMGGLDLCYGRWDTNQHPIADAHPGDMDRIVFPGQDYNNARVMDFQDVVHWQNNKLDRTKSSRMGWSDVSLCIMGPLTHDLQAHFAQRWNFIYEEKYRVREDKRYAPIEHRHDTSSSSSSHYQRQQGYGGGGYRGMPEEEGAYEGERGGFDEGNERGLFGRQGGLRDKLKQGLGEGVQRLGERYGSHGGYGHAGRPTSPGPQAAGQHYGPRPGEGVAIQLTRSCAKWSHGGAIEHSIANAYIEAIRNARHFVYIENQFFITATCEKQKPIKNMIGAAMVERVLRAHRNGERFKIVVVIPAVPAFPGDLKSDDALSTRAIMEFQYNSINRGGYSIYESLAREGVNPMDYIRFYNLRNYDRINASGAMADAERKAGVSYEQAREGHDERFGGVYEERKTDRPREAYELDAGYSDPPPYAQGQQYGQHGQHYGQQGQYGQQQYGQQQYGGQAEDAYNKYQHAAHGIGRMEGLGDGRWDTVSECYMLGGTDIRRVPWAGGGAVDEIDAFVSEELYVHSKLLIADDRLVICGSANLNDRSQLGYHDSEIAVVIEDPTAVESRMGGRAWRASKFAAGLRRQIWRKHLGLLRPQDMGAPDDNFEPLAAAGNRYDWGSEEDVAVADPIADETQNLWNARARSNTLAFGRVFHCVPSDEVRNWGQYDEYYGRFFCGGEKEEKGEGEGGGEGEGENKKKTPAKYGVGHVVKEEFPGGVEEVKEVLSRVRGTLVEMPLLFLKEEDIAKEGLGLNAFTEEVYT</sequence>
<feature type="compositionally biased region" description="Low complexity" evidence="6">
    <location>
        <begin position="54"/>
        <end position="83"/>
    </location>
</feature>
<organism evidence="8 9">
    <name type="scientific">Lineolata rhizophorae</name>
    <dbReference type="NCBI Taxonomy" id="578093"/>
    <lineage>
        <taxon>Eukaryota</taxon>
        <taxon>Fungi</taxon>
        <taxon>Dikarya</taxon>
        <taxon>Ascomycota</taxon>
        <taxon>Pezizomycotina</taxon>
        <taxon>Dothideomycetes</taxon>
        <taxon>Dothideomycetes incertae sedis</taxon>
        <taxon>Lineolatales</taxon>
        <taxon>Lineolataceae</taxon>
        <taxon>Lineolata</taxon>
    </lineage>
</organism>
<dbReference type="EMBL" id="MU001670">
    <property type="protein sequence ID" value="KAF2462067.1"/>
    <property type="molecule type" value="Genomic_DNA"/>
</dbReference>
<protein>
    <recommendedName>
        <fullName evidence="1">phospholipase D</fullName>
        <ecNumber evidence="1">3.1.4.4</ecNumber>
    </recommendedName>
</protein>
<dbReference type="PANTHER" id="PTHR18896">
    <property type="entry name" value="PHOSPHOLIPASE D"/>
    <property type="match status" value="1"/>
</dbReference>
<accession>A0A6A6PE73</accession>
<feature type="region of interest" description="Disordered" evidence="6">
    <location>
        <begin position="487"/>
        <end position="528"/>
    </location>
</feature>
<dbReference type="GO" id="GO:0009395">
    <property type="term" value="P:phospholipid catabolic process"/>
    <property type="evidence" value="ECO:0007669"/>
    <property type="project" value="TreeGrafter"/>
</dbReference>
<name>A0A6A6PE73_9PEZI</name>
<feature type="compositionally biased region" description="Low complexity" evidence="6">
    <location>
        <begin position="795"/>
        <end position="820"/>
    </location>
</feature>
<dbReference type="GO" id="GO:0004630">
    <property type="term" value="F:phospholipase D activity"/>
    <property type="evidence" value="ECO:0007669"/>
    <property type="project" value="UniProtKB-EC"/>
</dbReference>
<evidence type="ECO:0000256" key="4">
    <source>
        <dbReference type="ARBA" id="ARBA00022963"/>
    </source>
</evidence>
<dbReference type="InterPro" id="IPR015679">
    <property type="entry name" value="PLipase_D_fam"/>
</dbReference>
<evidence type="ECO:0000313" key="9">
    <source>
        <dbReference type="Proteomes" id="UP000799766"/>
    </source>
</evidence>
<dbReference type="PROSITE" id="PS50035">
    <property type="entry name" value="PLD"/>
    <property type="match status" value="2"/>
</dbReference>
<evidence type="ECO:0000256" key="1">
    <source>
        <dbReference type="ARBA" id="ARBA00012027"/>
    </source>
</evidence>
<dbReference type="Gene3D" id="3.30.870.10">
    <property type="entry name" value="Endonuclease Chain A"/>
    <property type="match status" value="3"/>
</dbReference>
<evidence type="ECO:0000256" key="6">
    <source>
        <dbReference type="SAM" id="MobiDB-lite"/>
    </source>
</evidence>
<dbReference type="OrthoDB" id="14911at2759"/>
<gene>
    <name evidence="8" type="ORF">BDY21DRAFT_412544</name>
</gene>
<reference evidence="8" key="1">
    <citation type="journal article" date="2020" name="Stud. Mycol.">
        <title>101 Dothideomycetes genomes: a test case for predicting lifestyles and emergence of pathogens.</title>
        <authorList>
            <person name="Haridas S."/>
            <person name="Albert R."/>
            <person name="Binder M."/>
            <person name="Bloem J."/>
            <person name="Labutti K."/>
            <person name="Salamov A."/>
            <person name="Andreopoulos B."/>
            <person name="Baker S."/>
            <person name="Barry K."/>
            <person name="Bills G."/>
            <person name="Bluhm B."/>
            <person name="Cannon C."/>
            <person name="Castanera R."/>
            <person name="Culley D."/>
            <person name="Daum C."/>
            <person name="Ezra D."/>
            <person name="Gonzalez J."/>
            <person name="Henrissat B."/>
            <person name="Kuo A."/>
            <person name="Liang C."/>
            <person name="Lipzen A."/>
            <person name="Lutzoni F."/>
            <person name="Magnuson J."/>
            <person name="Mondo S."/>
            <person name="Nolan M."/>
            <person name="Ohm R."/>
            <person name="Pangilinan J."/>
            <person name="Park H.-J."/>
            <person name="Ramirez L."/>
            <person name="Alfaro M."/>
            <person name="Sun H."/>
            <person name="Tritt A."/>
            <person name="Yoshinaga Y."/>
            <person name="Zwiers L.-H."/>
            <person name="Turgeon B."/>
            <person name="Goodwin S."/>
            <person name="Spatafora J."/>
            <person name="Crous P."/>
            <person name="Grigoriev I."/>
        </authorList>
    </citation>
    <scope>NUCLEOTIDE SEQUENCE</scope>
    <source>
        <strain evidence="8">ATCC 16933</strain>
    </source>
</reference>
<evidence type="ECO:0000259" key="7">
    <source>
        <dbReference type="PROSITE" id="PS50035"/>
    </source>
</evidence>
<dbReference type="CDD" id="cd09141">
    <property type="entry name" value="PLDc_vPLD1_2_yPLD_like_2"/>
    <property type="match status" value="1"/>
</dbReference>
<feature type="compositionally biased region" description="Low complexity" evidence="6">
    <location>
        <begin position="492"/>
        <end position="503"/>
    </location>
</feature>
<dbReference type="AlphaFoldDB" id="A0A6A6PE73"/>
<keyword evidence="5" id="KW-0443">Lipid metabolism</keyword>
<dbReference type="PANTHER" id="PTHR18896:SF186">
    <property type="entry name" value="PHOSPHOLIPASE D"/>
    <property type="match status" value="1"/>
</dbReference>
<keyword evidence="3" id="KW-0378">Hydrolase</keyword>
<dbReference type="SMART" id="SM00155">
    <property type="entry name" value="PLDc"/>
    <property type="match status" value="2"/>
</dbReference>
<feature type="region of interest" description="Disordered" evidence="6">
    <location>
        <begin position="563"/>
        <end position="588"/>
    </location>
</feature>
<dbReference type="InterPro" id="IPR025202">
    <property type="entry name" value="PLD-like_dom"/>
</dbReference>
<feature type="region of interest" description="Disordered" evidence="6">
    <location>
        <begin position="782"/>
        <end position="820"/>
    </location>
</feature>